<dbReference type="Proteomes" id="UP001202248">
    <property type="component" value="Unassembled WGS sequence"/>
</dbReference>
<dbReference type="EMBL" id="JAKWBL010000004">
    <property type="protein sequence ID" value="MCH5600827.1"/>
    <property type="molecule type" value="Genomic_DNA"/>
</dbReference>
<evidence type="ECO:0000256" key="1">
    <source>
        <dbReference type="SAM" id="SignalP"/>
    </source>
</evidence>
<keyword evidence="3" id="KW-1185">Reference proteome</keyword>
<gene>
    <name evidence="2" type="ORF">MKP09_24385</name>
</gene>
<comment type="caution">
    <text evidence="2">The sequence shown here is derived from an EMBL/GenBank/DDBJ whole genome shotgun (WGS) entry which is preliminary data.</text>
</comment>
<sequence length="100" mass="11134">MALICLLLLSFSFYIQAFHHHHKTNHSVTETGIKKFVSNESSCSICDHIVNRNIGGTPEISVIEIASLPYQIFTYNSYYITIVDDLCLQASTSRGPPSLA</sequence>
<keyword evidence="1" id="KW-0732">Signal</keyword>
<reference evidence="2 3" key="1">
    <citation type="submission" date="2022-02" db="EMBL/GenBank/DDBJ databases">
        <authorList>
            <person name="Min J."/>
        </authorList>
    </citation>
    <scope>NUCLEOTIDE SEQUENCE [LARGE SCALE GENOMIC DNA]</scope>
    <source>
        <strain evidence="2 3">GR10-1</strain>
    </source>
</reference>
<organism evidence="2 3">
    <name type="scientific">Niabella ginsengisoli</name>
    <dbReference type="NCBI Taxonomy" id="522298"/>
    <lineage>
        <taxon>Bacteria</taxon>
        <taxon>Pseudomonadati</taxon>
        <taxon>Bacteroidota</taxon>
        <taxon>Chitinophagia</taxon>
        <taxon>Chitinophagales</taxon>
        <taxon>Chitinophagaceae</taxon>
        <taxon>Niabella</taxon>
    </lineage>
</organism>
<protein>
    <submittedName>
        <fullName evidence="2">Uncharacterized protein</fullName>
    </submittedName>
</protein>
<accession>A0ABS9SR30</accession>
<evidence type="ECO:0000313" key="2">
    <source>
        <dbReference type="EMBL" id="MCH5600827.1"/>
    </source>
</evidence>
<dbReference type="RefSeq" id="WP_240833242.1">
    <property type="nucleotide sequence ID" value="NZ_JAKWBL010000004.1"/>
</dbReference>
<evidence type="ECO:0000313" key="3">
    <source>
        <dbReference type="Proteomes" id="UP001202248"/>
    </source>
</evidence>
<name>A0ABS9SR30_9BACT</name>
<feature type="chain" id="PRO_5047174614" evidence="1">
    <location>
        <begin position="18"/>
        <end position="100"/>
    </location>
</feature>
<feature type="signal peptide" evidence="1">
    <location>
        <begin position="1"/>
        <end position="17"/>
    </location>
</feature>
<proteinExistence type="predicted"/>